<dbReference type="GO" id="GO:0071978">
    <property type="term" value="P:bacterial-type flagellum-dependent swarming motility"/>
    <property type="evidence" value="ECO:0007669"/>
    <property type="project" value="TreeGrafter"/>
</dbReference>
<dbReference type="NCBIfam" id="TIGR03506">
    <property type="entry name" value="FlgEFG_subfam"/>
    <property type="match status" value="1"/>
</dbReference>
<dbReference type="InterPro" id="IPR020013">
    <property type="entry name" value="Flagellar_FlgE/F/G"/>
</dbReference>
<keyword evidence="3 4" id="KW-0975">Bacterial flagellum</keyword>
<organism evidence="8 9">
    <name type="scientific">Candidatus Campylobacter infans</name>
    <dbReference type="NCBI Taxonomy" id="2561898"/>
    <lineage>
        <taxon>Bacteria</taxon>
        <taxon>Pseudomonadati</taxon>
        <taxon>Campylobacterota</taxon>
        <taxon>Epsilonproteobacteria</taxon>
        <taxon>Campylobacterales</taxon>
        <taxon>Campylobacteraceae</taxon>
        <taxon>Campylobacter</taxon>
    </lineage>
</organism>
<evidence type="ECO:0000313" key="8">
    <source>
        <dbReference type="EMBL" id="QLI05021.1"/>
    </source>
</evidence>
<keyword evidence="8" id="KW-0282">Flagellum</keyword>
<evidence type="ECO:0000256" key="2">
    <source>
        <dbReference type="ARBA" id="ARBA00009677"/>
    </source>
</evidence>
<sequence length="271" mass="30447">MNNGYYQAAGAMVTQFNRLDVITQNLANVNTMGYKRQDVVIADFERIFKDRRDELPLQNHTKDAAKFLSRSINRVPNINERYTDYSAGAMKASTNALDVAITRDDSFLMVQTPNGDLRLSKNGSLNLDDEGFIVTKDGYRVMDSAYANTPDGRRGIQVPPDVALTITQNGEVYGDDVLLGRFFVAVPREIRDLMPDGDNLYKFPRIEDIEDNEISAAFKQGIAQMSNVNPVTEMVNLIQTQRMVETYQKVMTTHMNDLNSEAISKLASVRA</sequence>
<keyword evidence="8" id="KW-0969">Cilium</keyword>
<dbReference type="KEGG" id="cinf:CINF_0492"/>
<reference evidence="8 9" key="1">
    <citation type="submission" date="2020-02" db="EMBL/GenBank/DDBJ databases">
        <title>Complete genome sequence of the novel Campylobacter species Candidatus Campylobacter infans.</title>
        <authorList>
            <person name="Duim B."/>
            <person name="Zomer A."/>
            <person name="van der Graaf L."/>
            <person name="Wagenaar J."/>
        </authorList>
    </citation>
    <scope>NUCLEOTIDE SEQUENCE [LARGE SCALE GENOMIC DNA]</scope>
    <source>
        <strain evidence="8 9">19S00001</strain>
    </source>
</reference>
<feature type="domain" description="Flagellar basal-body/hook protein C-terminal" evidence="6">
    <location>
        <begin position="220"/>
        <end position="253"/>
    </location>
</feature>
<dbReference type="InterPro" id="IPR010930">
    <property type="entry name" value="Flg_bb/hook_C_dom"/>
</dbReference>
<gene>
    <name evidence="8" type="primary">flgF</name>
    <name evidence="8" type="ORF">CINF_0492</name>
</gene>
<dbReference type="Pfam" id="PF06429">
    <property type="entry name" value="Flg_bbr_C"/>
    <property type="match status" value="1"/>
</dbReference>
<dbReference type="PANTHER" id="PTHR30435:SF19">
    <property type="entry name" value="FLAGELLAR BASAL-BODY ROD PROTEIN FLGG"/>
    <property type="match status" value="1"/>
</dbReference>
<evidence type="ECO:0000313" key="9">
    <source>
        <dbReference type="Proteomes" id="UP000509414"/>
    </source>
</evidence>
<dbReference type="InterPro" id="IPR037925">
    <property type="entry name" value="FlgE/F/G-like"/>
</dbReference>
<dbReference type="GO" id="GO:0009425">
    <property type="term" value="C:bacterial-type flagellum basal body"/>
    <property type="evidence" value="ECO:0007669"/>
    <property type="project" value="UniProtKB-SubCell"/>
</dbReference>
<comment type="similarity">
    <text evidence="2 4">Belongs to the flagella basal body rod proteins family.</text>
</comment>
<evidence type="ECO:0000259" key="6">
    <source>
        <dbReference type="Pfam" id="PF06429"/>
    </source>
</evidence>
<accession>A0A7H9CH76</accession>
<evidence type="ECO:0000256" key="3">
    <source>
        <dbReference type="ARBA" id="ARBA00023143"/>
    </source>
</evidence>
<dbReference type="InterPro" id="IPR001444">
    <property type="entry name" value="Flag_bb_rod_N"/>
</dbReference>
<comment type="subcellular location">
    <subcellularLocation>
        <location evidence="1 4">Bacterial flagellum basal body</location>
    </subcellularLocation>
</comment>
<evidence type="ECO:0000259" key="5">
    <source>
        <dbReference type="Pfam" id="PF00460"/>
    </source>
</evidence>
<keyword evidence="9" id="KW-1185">Reference proteome</keyword>
<dbReference type="AlphaFoldDB" id="A0A7H9CH76"/>
<feature type="domain" description="Flagellar hook protein FlgE/F/G-like D1" evidence="7">
    <location>
        <begin position="105"/>
        <end position="173"/>
    </location>
</feature>
<dbReference type="RefSeq" id="WP_179975622.1">
    <property type="nucleotide sequence ID" value="NZ_CP049075.1"/>
</dbReference>
<dbReference type="InterPro" id="IPR053967">
    <property type="entry name" value="LlgE_F_G-like_D1"/>
</dbReference>
<evidence type="ECO:0000256" key="4">
    <source>
        <dbReference type="RuleBase" id="RU362116"/>
    </source>
</evidence>
<evidence type="ECO:0000256" key="1">
    <source>
        <dbReference type="ARBA" id="ARBA00004117"/>
    </source>
</evidence>
<dbReference type="Pfam" id="PF22692">
    <property type="entry name" value="LlgE_F_G_D1"/>
    <property type="match status" value="1"/>
</dbReference>
<feature type="domain" description="Flagellar basal body rod protein N-terminal" evidence="5">
    <location>
        <begin position="8"/>
        <end position="35"/>
    </location>
</feature>
<name>A0A7H9CH76_9BACT</name>
<evidence type="ECO:0000259" key="7">
    <source>
        <dbReference type="Pfam" id="PF22692"/>
    </source>
</evidence>
<protein>
    <submittedName>
        <fullName evidence="8">Flagellar distal rod protein FlgF</fullName>
    </submittedName>
</protein>
<proteinExistence type="inferred from homology"/>
<keyword evidence="8" id="KW-0966">Cell projection</keyword>
<dbReference type="SUPFAM" id="SSF117143">
    <property type="entry name" value="Flagellar hook protein flgE"/>
    <property type="match status" value="1"/>
</dbReference>
<dbReference type="Pfam" id="PF00460">
    <property type="entry name" value="Flg_bb_rod"/>
    <property type="match status" value="1"/>
</dbReference>
<dbReference type="EMBL" id="CP049075">
    <property type="protein sequence ID" value="QLI05021.1"/>
    <property type="molecule type" value="Genomic_DNA"/>
</dbReference>
<dbReference type="Proteomes" id="UP000509414">
    <property type="component" value="Chromosome"/>
</dbReference>
<dbReference type="PANTHER" id="PTHR30435">
    <property type="entry name" value="FLAGELLAR PROTEIN"/>
    <property type="match status" value="1"/>
</dbReference>